<feature type="binding site" evidence="6">
    <location>
        <position position="239"/>
    </location>
    <ligand>
        <name>Mg(2+)</name>
        <dbReference type="ChEBI" id="CHEBI:18420"/>
    </ligand>
</feature>
<evidence type="ECO:0000313" key="10">
    <source>
        <dbReference type="Proteomes" id="UP000293874"/>
    </source>
</evidence>
<feature type="binding site" evidence="6">
    <location>
        <position position="214"/>
    </location>
    <ligand>
        <name>Mg(2+)</name>
        <dbReference type="ChEBI" id="CHEBI:18420"/>
    </ligand>
</feature>
<keyword evidence="3 6" id="KW-0460">Magnesium</keyword>
<dbReference type="GO" id="GO:0006518">
    <property type="term" value="P:peptide metabolic process"/>
    <property type="evidence" value="ECO:0007669"/>
    <property type="project" value="UniProtKB-ARBA"/>
</dbReference>
<dbReference type="EC" id="5.1.1.-" evidence="7"/>
<evidence type="ECO:0000256" key="2">
    <source>
        <dbReference type="ARBA" id="ARBA00022723"/>
    </source>
</evidence>
<dbReference type="SFLD" id="SFLDF00009">
    <property type="entry name" value="o-succinylbenzoate_synthase"/>
    <property type="match status" value="1"/>
</dbReference>
<dbReference type="EMBL" id="SGXA01000007">
    <property type="protein sequence ID" value="RZS63915.1"/>
    <property type="molecule type" value="Genomic_DNA"/>
</dbReference>
<dbReference type="FunFam" id="3.30.390.10:FF:000009">
    <property type="entry name" value="Hydrophobic dipeptide epimerase"/>
    <property type="match status" value="1"/>
</dbReference>
<evidence type="ECO:0000313" key="9">
    <source>
        <dbReference type="EMBL" id="RZS63915.1"/>
    </source>
</evidence>
<dbReference type="InterPro" id="IPR036849">
    <property type="entry name" value="Enolase-like_C_sf"/>
</dbReference>
<dbReference type="InterPro" id="IPR029065">
    <property type="entry name" value="Enolase_C-like"/>
</dbReference>
<dbReference type="InterPro" id="IPR013341">
    <property type="entry name" value="Mandelate_racemase_N_dom"/>
</dbReference>
<reference evidence="9 10" key="1">
    <citation type="submission" date="2019-02" db="EMBL/GenBank/DDBJ databases">
        <title>Genomic Encyclopedia of Type Strains, Phase IV (KMG-IV): sequencing the most valuable type-strain genomes for metagenomic binning, comparative biology and taxonomic classification.</title>
        <authorList>
            <person name="Goeker M."/>
        </authorList>
    </citation>
    <scope>NUCLEOTIDE SEQUENCE [LARGE SCALE GENOMIC DNA]</scope>
    <source>
        <strain evidence="9 10">DSM 18116</strain>
    </source>
</reference>
<sequence>MKITHIDIYRFNIPMEPFTIATGTMDCSRNMLLRVHTDTGITGIGECSPFPFIVGETQDTCIAMARDFANVWKEKDPLDIPARMQELHRCTAGNYTAKSAFDMALYDIAAKATNQPLYKFLGGEERTVETDITIGIDTAEKMAAQAREFKAAGATMIKVKLGKQPAEDLDRIRSIRYAVGDKIALRVDANQGWTFDEASQMLNWLGDLKVQFCEQPMRTWYNDLLPALREQSPIPIMADESCYTHHDARQQLNSGSADYLNIKLAKAGGLLEAMKIHEVAQNAGAACMIGGMLESRIGVTANLHLAYACPGISFFDLDSAMTGQLIDPVQDGVIYDGFFLSAPDLPGIGVSVDPAFLHQCESITV</sequence>
<organism evidence="9 10">
    <name type="scientific">Pseudobacter ginsenosidimutans</name>
    <dbReference type="NCBI Taxonomy" id="661488"/>
    <lineage>
        <taxon>Bacteria</taxon>
        <taxon>Pseudomonadati</taxon>
        <taxon>Bacteroidota</taxon>
        <taxon>Chitinophagia</taxon>
        <taxon>Chitinophagales</taxon>
        <taxon>Chitinophagaceae</taxon>
        <taxon>Pseudobacter</taxon>
    </lineage>
</organism>
<dbReference type="SUPFAM" id="SSF51604">
    <property type="entry name" value="Enolase C-terminal domain-like"/>
    <property type="match status" value="1"/>
</dbReference>
<dbReference type="InterPro" id="IPR013342">
    <property type="entry name" value="Mandelate_racemase_C"/>
</dbReference>
<proteinExistence type="inferred from homology"/>
<dbReference type="SMART" id="SM00922">
    <property type="entry name" value="MR_MLE"/>
    <property type="match status" value="1"/>
</dbReference>
<evidence type="ECO:0000256" key="6">
    <source>
        <dbReference type="PIRSR" id="PIRSR634603-3"/>
    </source>
</evidence>
<comment type="cofactor">
    <cofactor evidence="6 7">
        <name>Mg(2+)</name>
        <dbReference type="ChEBI" id="CHEBI:18420"/>
    </cofactor>
    <text evidence="6 7">Binds 1 Mg(2+) ion per subunit.</text>
</comment>
<dbReference type="Proteomes" id="UP000293874">
    <property type="component" value="Unassembled WGS sequence"/>
</dbReference>
<feature type="binding site" evidence="6">
    <location>
        <position position="188"/>
    </location>
    <ligand>
        <name>Mg(2+)</name>
        <dbReference type="ChEBI" id="CHEBI:18420"/>
    </ligand>
</feature>
<dbReference type="AlphaFoldDB" id="A0A4Q7M788"/>
<evidence type="ECO:0000256" key="7">
    <source>
        <dbReference type="RuleBase" id="RU366006"/>
    </source>
</evidence>
<keyword evidence="10" id="KW-1185">Reference proteome</keyword>
<accession>A0A4Q7M788</accession>
<evidence type="ECO:0000256" key="5">
    <source>
        <dbReference type="PIRSR" id="PIRSR634603-1"/>
    </source>
</evidence>
<evidence type="ECO:0000256" key="1">
    <source>
        <dbReference type="ARBA" id="ARBA00008031"/>
    </source>
</evidence>
<dbReference type="Gene3D" id="3.20.20.120">
    <property type="entry name" value="Enolase-like C-terminal domain"/>
    <property type="match status" value="1"/>
</dbReference>
<comment type="caution">
    <text evidence="9">The sequence shown here is derived from an EMBL/GenBank/DDBJ whole genome shotgun (WGS) entry which is preliminary data.</text>
</comment>
<dbReference type="GO" id="GO:0016855">
    <property type="term" value="F:racemase and epimerase activity, acting on amino acids and derivatives"/>
    <property type="evidence" value="ECO:0007669"/>
    <property type="project" value="UniProtKB-UniRule"/>
</dbReference>
<keyword evidence="2 6" id="KW-0479">Metal-binding</keyword>
<dbReference type="CDD" id="cd03319">
    <property type="entry name" value="L-Ala-DL-Glu_epimerase"/>
    <property type="match status" value="1"/>
</dbReference>
<name>A0A4Q7M788_9BACT</name>
<dbReference type="Pfam" id="PF13378">
    <property type="entry name" value="MR_MLE_C"/>
    <property type="match status" value="1"/>
</dbReference>
<dbReference type="Pfam" id="PF02746">
    <property type="entry name" value="MR_MLE_N"/>
    <property type="match status" value="1"/>
</dbReference>
<dbReference type="SFLD" id="SFLDS00001">
    <property type="entry name" value="Enolase"/>
    <property type="match status" value="1"/>
</dbReference>
<dbReference type="SUPFAM" id="SSF54826">
    <property type="entry name" value="Enolase N-terminal domain-like"/>
    <property type="match status" value="1"/>
</dbReference>
<keyword evidence="4 7" id="KW-0413">Isomerase</keyword>
<evidence type="ECO:0000259" key="8">
    <source>
        <dbReference type="SMART" id="SM00922"/>
    </source>
</evidence>
<evidence type="ECO:0000256" key="4">
    <source>
        <dbReference type="ARBA" id="ARBA00023235"/>
    </source>
</evidence>
<dbReference type="Gene3D" id="3.30.390.10">
    <property type="entry name" value="Enolase-like, N-terminal domain"/>
    <property type="match status" value="1"/>
</dbReference>
<dbReference type="InterPro" id="IPR029017">
    <property type="entry name" value="Enolase-like_N"/>
</dbReference>
<dbReference type="RefSeq" id="WP_130544487.1">
    <property type="nucleotide sequence ID" value="NZ_CP042431.1"/>
</dbReference>
<feature type="active site" description="Proton acceptor; specific for (S)-substrate epimerization" evidence="5">
    <location>
        <position position="263"/>
    </location>
</feature>
<comment type="similarity">
    <text evidence="1 7">Belongs to the mandelate racemase/muconate lactonizing enzyme family.</text>
</comment>
<feature type="domain" description="Mandelate racemase/muconate lactonizing enzyme C-terminal" evidence="8">
    <location>
        <begin position="139"/>
        <end position="235"/>
    </location>
</feature>
<dbReference type="PANTHER" id="PTHR48073">
    <property type="entry name" value="O-SUCCINYLBENZOATE SYNTHASE-RELATED"/>
    <property type="match status" value="1"/>
</dbReference>
<dbReference type="InterPro" id="IPR034603">
    <property type="entry name" value="Dipeptide_epimerase"/>
</dbReference>
<feature type="active site" description="Proton acceptor; specific for (R)-substrate epimerization" evidence="5">
    <location>
        <position position="160"/>
    </location>
</feature>
<gene>
    <name evidence="9" type="ORF">EV199_6014</name>
</gene>
<dbReference type="SFLD" id="SFLDG00180">
    <property type="entry name" value="muconate_cycloisomerase"/>
    <property type="match status" value="1"/>
</dbReference>
<evidence type="ECO:0000256" key="3">
    <source>
        <dbReference type="ARBA" id="ARBA00022842"/>
    </source>
</evidence>
<dbReference type="OrthoDB" id="9775391at2"/>
<protein>
    <recommendedName>
        <fullName evidence="7">Dipeptide epimerase</fullName>
        <ecNumber evidence="7">5.1.1.-</ecNumber>
    </recommendedName>
</protein>
<dbReference type="GO" id="GO:0000287">
    <property type="term" value="F:magnesium ion binding"/>
    <property type="evidence" value="ECO:0007669"/>
    <property type="project" value="UniProtKB-ARBA"/>
</dbReference>
<dbReference type="PANTHER" id="PTHR48073:SF2">
    <property type="entry name" value="O-SUCCINYLBENZOATE SYNTHASE"/>
    <property type="match status" value="1"/>
</dbReference>